<evidence type="ECO:0000259" key="9">
    <source>
        <dbReference type="PROSITE" id="PS51918"/>
    </source>
</evidence>
<evidence type="ECO:0000256" key="2">
    <source>
        <dbReference type="ARBA" id="ARBA00022603"/>
    </source>
</evidence>
<evidence type="ECO:0000256" key="6">
    <source>
        <dbReference type="ARBA" id="ARBA00023004"/>
    </source>
</evidence>
<dbReference type="SMART" id="SM00729">
    <property type="entry name" value="Elp3"/>
    <property type="match status" value="1"/>
</dbReference>
<dbReference type="Pfam" id="PF02310">
    <property type="entry name" value="B12-binding"/>
    <property type="match status" value="1"/>
</dbReference>
<sequence>MIDILLAKPQKNNNAIQTYPPIGLGFLSTYLKKNGYAVDLIDCDLRGIAPSMFCRSVDISKYRLIGFQVFTMDMEKVKHYLQVIKENSNSVITIVGGPQVASDPITTLEYLQYADFAVYGEGESSLTEFLKALHSGALDNSAVMQNIPNLVWKHNNEYQINPLRFEADLDKIGAPDWDAINPRGYDTAVHGFFSKKLPTCPIIVTRGCPYKCTFCGGRKITGYKVRSRNPLEVVEEIKYLKYKYDIQEFQIIDDNFTANKKNVMQFCEALIDVKLDMPWCCPNGVRLDTLDAELLDVMHKAGCYEVAVGIESGNQRILNEMKKGIKVELIREKVNLIAKHNITVVGFIMVGYPSETAETIEESRKLALDLPLVRVSLTRFTPFPGTPVAEDLLQKKKIGRDDIDFSRLSYMSFSYIPENLTDRQLRWLYLKFFITFYFRFRIIRQNIRKIHSFKHFILIFKKVTNYIFGA</sequence>
<accession>A0A1F7RYM6</accession>
<gene>
    <name evidence="10" type="ORF">A2W05_06160</name>
</gene>
<comment type="caution">
    <text evidence="10">The sequence shown here is derived from an EMBL/GenBank/DDBJ whole genome shotgun (WGS) entry which is preliminary data.</text>
</comment>
<feature type="domain" description="Radical SAM core" evidence="9">
    <location>
        <begin position="194"/>
        <end position="414"/>
    </location>
</feature>
<dbReference type="InterPro" id="IPR034466">
    <property type="entry name" value="Methyltransferase_Class_B"/>
</dbReference>
<dbReference type="GO" id="GO:0046872">
    <property type="term" value="F:metal ion binding"/>
    <property type="evidence" value="ECO:0007669"/>
    <property type="project" value="UniProtKB-KW"/>
</dbReference>
<keyword evidence="6" id="KW-0408">Iron</keyword>
<dbReference type="InterPro" id="IPR006638">
    <property type="entry name" value="Elp3/MiaA/NifB-like_rSAM"/>
</dbReference>
<reference evidence="10 11" key="1">
    <citation type="journal article" date="2016" name="Nat. Commun.">
        <title>Thousands of microbial genomes shed light on interconnected biogeochemical processes in an aquifer system.</title>
        <authorList>
            <person name="Anantharaman K."/>
            <person name="Brown C.T."/>
            <person name="Hug L.A."/>
            <person name="Sharon I."/>
            <person name="Castelle C.J."/>
            <person name="Probst A.J."/>
            <person name="Thomas B.C."/>
            <person name="Singh A."/>
            <person name="Wilkins M.J."/>
            <person name="Karaoz U."/>
            <person name="Brodie E.L."/>
            <person name="Williams K.H."/>
            <person name="Hubbard S.S."/>
            <person name="Banfield J.F."/>
        </authorList>
    </citation>
    <scope>NUCLEOTIDE SEQUENCE [LARGE SCALE GENOMIC DNA]</scope>
</reference>
<evidence type="ECO:0000256" key="4">
    <source>
        <dbReference type="ARBA" id="ARBA00022691"/>
    </source>
</evidence>
<keyword evidence="2" id="KW-0489">Methyltransferase</keyword>
<dbReference type="SUPFAM" id="SSF102114">
    <property type="entry name" value="Radical SAM enzymes"/>
    <property type="match status" value="1"/>
</dbReference>
<evidence type="ECO:0000256" key="5">
    <source>
        <dbReference type="ARBA" id="ARBA00022723"/>
    </source>
</evidence>
<keyword evidence="5" id="KW-0479">Metal-binding</keyword>
<dbReference type="PANTHER" id="PTHR43409">
    <property type="entry name" value="ANAEROBIC MAGNESIUM-PROTOPORPHYRIN IX MONOMETHYL ESTER CYCLASE-RELATED"/>
    <property type="match status" value="1"/>
</dbReference>
<dbReference type="InterPro" id="IPR036724">
    <property type="entry name" value="Cobalamin-bd_sf"/>
</dbReference>
<dbReference type="GO" id="GO:0031419">
    <property type="term" value="F:cobalamin binding"/>
    <property type="evidence" value="ECO:0007669"/>
    <property type="project" value="InterPro"/>
</dbReference>
<dbReference type="Gene3D" id="3.40.50.280">
    <property type="entry name" value="Cobalamin-binding domain"/>
    <property type="match status" value="1"/>
</dbReference>
<dbReference type="GO" id="GO:0051539">
    <property type="term" value="F:4 iron, 4 sulfur cluster binding"/>
    <property type="evidence" value="ECO:0007669"/>
    <property type="project" value="UniProtKB-KW"/>
</dbReference>
<evidence type="ECO:0000256" key="7">
    <source>
        <dbReference type="ARBA" id="ARBA00023014"/>
    </source>
</evidence>
<keyword evidence="3" id="KW-0808">Transferase</keyword>
<proteinExistence type="predicted"/>
<dbReference type="InterPro" id="IPR007197">
    <property type="entry name" value="rSAM"/>
</dbReference>
<dbReference type="SFLD" id="SFLDS00029">
    <property type="entry name" value="Radical_SAM"/>
    <property type="match status" value="1"/>
</dbReference>
<feature type="domain" description="B12-binding" evidence="8">
    <location>
        <begin position="1"/>
        <end position="140"/>
    </location>
</feature>
<dbReference type="Proteomes" id="UP000178797">
    <property type="component" value="Unassembled WGS sequence"/>
</dbReference>
<dbReference type="PROSITE" id="PS51918">
    <property type="entry name" value="RADICAL_SAM"/>
    <property type="match status" value="1"/>
</dbReference>
<evidence type="ECO:0000313" key="11">
    <source>
        <dbReference type="Proteomes" id="UP000178797"/>
    </source>
</evidence>
<organism evidence="10 11">
    <name type="scientific">Candidatus Schekmanbacteria bacterium RBG_16_38_10</name>
    <dbReference type="NCBI Taxonomy" id="1817879"/>
    <lineage>
        <taxon>Bacteria</taxon>
        <taxon>Candidatus Schekmaniibacteriota</taxon>
    </lineage>
</organism>
<dbReference type="InterPro" id="IPR023404">
    <property type="entry name" value="rSAM_horseshoe"/>
</dbReference>
<name>A0A1F7RYM6_9BACT</name>
<dbReference type="EMBL" id="MGDE01000101">
    <property type="protein sequence ID" value="OGL46168.1"/>
    <property type="molecule type" value="Genomic_DNA"/>
</dbReference>
<evidence type="ECO:0000256" key="3">
    <source>
        <dbReference type="ARBA" id="ARBA00022679"/>
    </source>
</evidence>
<dbReference type="SFLD" id="SFLDG01082">
    <property type="entry name" value="B12-binding_domain_containing"/>
    <property type="match status" value="1"/>
</dbReference>
<dbReference type="SFLD" id="SFLDG01123">
    <property type="entry name" value="methyltransferase_(Class_B)"/>
    <property type="match status" value="1"/>
</dbReference>
<dbReference type="PANTHER" id="PTHR43409:SF7">
    <property type="entry name" value="BLL1977 PROTEIN"/>
    <property type="match status" value="1"/>
</dbReference>
<protein>
    <submittedName>
        <fullName evidence="10">Uncharacterized protein</fullName>
    </submittedName>
</protein>
<dbReference type="CDD" id="cd01335">
    <property type="entry name" value="Radical_SAM"/>
    <property type="match status" value="1"/>
</dbReference>
<dbReference type="CDD" id="cd02068">
    <property type="entry name" value="radical_SAM_B12_BD"/>
    <property type="match status" value="1"/>
</dbReference>
<dbReference type="Gene3D" id="3.80.30.20">
    <property type="entry name" value="tm_1862 like domain"/>
    <property type="match status" value="1"/>
</dbReference>
<dbReference type="AlphaFoldDB" id="A0A1F7RYM6"/>
<keyword evidence="4" id="KW-0949">S-adenosyl-L-methionine</keyword>
<comment type="cofactor">
    <cofactor evidence="1">
        <name>[4Fe-4S] cluster</name>
        <dbReference type="ChEBI" id="CHEBI:49883"/>
    </cofactor>
</comment>
<evidence type="ECO:0000259" key="8">
    <source>
        <dbReference type="PROSITE" id="PS51332"/>
    </source>
</evidence>
<evidence type="ECO:0000256" key="1">
    <source>
        <dbReference type="ARBA" id="ARBA00001966"/>
    </source>
</evidence>
<keyword evidence="7" id="KW-0411">Iron-sulfur</keyword>
<dbReference type="InterPro" id="IPR051198">
    <property type="entry name" value="BchE-like"/>
</dbReference>
<evidence type="ECO:0000313" key="10">
    <source>
        <dbReference type="EMBL" id="OGL46168.1"/>
    </source>
</evidence>
<dbReference type="PROSITE" id="PS51332">
    <property type="entry name" value="B12_BINDING"/>
    <property type="match status" value="1"/>
</dbReference>
<dbReference type="InterPro" id="IPR058240">
    <property type="entry name" value="rSAM_sf"/>
</dbReference>
<dbReference type="Pfam" id="PF04055">
    <property type="entry name" value="Radical_SAM"/>
    <property type="match status" value="1"/>
</dbReference>
<dbReference type="InterPro" id="IPR006158">
    <property type="entry name" value="Cobalamin-bd"/>
</dbReference>
<dbReference type="SUPFAM" id="SSF52242">
    <property type="entry name" value="Cobalamin (vitamin B12)-binding domain"/>
    <property type="match status" value="1"/>
</dbReference>
<dbReference type="GO" id="GO:0003824">
    <property type="term" value="F:catalytic activity"/>
    <property type="evidence" value="ECO:0007669"/>
    <property type="project" value="InterPro"/>
</dbReference>